<dbReference type="Proteomes" id="UP000326565">
    <property type="component" value="Unassembled WGS sequence"/>
</dbReference>
<dbReference type="PANTHER" id="PTHR43808">
    <property type="entry name" value="ACETYLORNITHINE DEACETYLASE"/>
    <property type="match status" value="1"/>
</dbReference>
<dbReference type="SUPFAM" id="SSF53187">
    <property type="entry name" value="Zn-dependent exopeptidases"/>
    <property type="match status" value="1"/>
</dbReference>
<evidence type="ECO:0000256" key="2">
    <source>
        <dbReference type="ARBA" id="ARBA00022723"/>
    </source>
</evidence>
<keyword evidence="3" id="KW-0378">Hydrolase</keyword>
<dbReference type="Gene3D" id="3.30.70.360">
    <property type="match status" value="1"/>
</dbReference>
<dbReference type="InterPro" id="IPR011650">
    <property type="entry name" value="Peptidase_M20_dimer"/>
</dbReference>
<gene>
    <name evidence="5" type="ORF">BDV29DRAFT_158637</name>
</gene>
<reference evidence="5 6" key="1">
    <citation type="submission" date="2019-04" db="EMBL/GenBank/DDBJ databases">
        <title>Friends and foes A comparative genomics study of 23 Aspergillus species from section Flavi.</title>
        <authorList>
            <consortium name="DOE Joint Genome Institute"/>
            <person name="Kjaerbolling I."/>
            <person name="Vesth T."/>
            <person name="Frisvad J.C."/>
            <person name="Nybo J.L."/>
            <person name="Theobald S."/>
            <person name="Kildgaard S."/>
            <person name="Isbrandt T."/>
            <person name="Kuo A."/>
            <person name="Sato A."/>
            <person name="Lyhne E.K."/>
            <person name="Kogle M.E."/>
            <person name="Wiebenga A."/>
            <person name="Kun R.S."/>
            <person name="Lubbers R.J."/>
            <person name="Makela M.R."/>
            <person name="Barry K."/>
            <person name="Chovatia M."/>
            <person name="Clum A."/>
            <person name="Daum C."/>
            <person name="Haridas S."/>
            <person name="He G."/>
            <person name="LaButti K."/>
            <person name="Lipzen A."/>
            <person name="Mondo S."/>
            <person name="Riley R."/>
            <person name="Salamov A."/>
            <person name="Simmons B.A."/>
            <person name="Magnuson J.K."/>
            <person name="Henrissat B."/>
            <person name="Mortensen U.H."/>
            <person name="Larsen T.O."/>
            <person name="Devries R.P."/>
            <person name="Grigoriev I.V."/>
            <person name="Machida M."/>
            <person name="Baker S.E."/>
            <person name="Andersen M.R."/>
        </authorList>
    </citation>
    <scope>NUCLEOTIDE SEQUENCE [LARGE SCALE GENOMIC DNA]</scope>
    <source>
        <strain evidence="5 6">CBS 151.66</strain>
    </source>
</reference>
<dbReference type="GO" id="GO:0046872">
    <property type="term" value="F:metal ion binding"/>
    <property type="evidence" value="ECO:0007669"/>
    <property type="project" value="UniProtKB-KW"/>
</dbReference>
<protein>
    <recommendedName>
        <fullName evidence="4">Peptidase M20 dimerisation domain-containing protein</fullName>
    </recommendedName>
</protein>
<evidence type="ECO:0000259" key="4">
    <source>
        <dbReference type="Pfam" id="PF07687"/>
    </source>
</evidence>
<dbReference type="SUPFAM" id="SSF55031">
    <property type="entry name" value="Bacterial exopeptidase dimerisation domain"/>
    <property type="match status" value="1"/>
</dbReference>
<dbReference type="CDD" id="cd08013">
    <property type="entry name" value="M20_ArgE_DapE-like"/>
    <property type="match status" value="1"/>
</dbReference>
<dbReference type="EMBL" id="ML732249">
    <property type="protein sequence ID" value="KAB8072371.1"/>
    <property type="molecule type" value="Genomic_DNA"/>
</dbReference>
<dbReference type="Pfam" id="PF07687">
    <property type="entry name" value="M20_dimer"/>
    <property type="match status" value="1"/>
</dbReference>
<comment type="similarity">
    <text evidence="1">Belongs to the peptidase M20A family.</text>
</comment>
<dbReference type="PANTHER" id="PTHR43808:SF25">
    <property type="entry name" value="PEPTIDASE M20 DIMERISATION DOMAIN-CONTAINING PROTEIN"/>
    <property type="match status" value="1"/>
</dbReference>
<dbReference type="InterPro" id="IPR050072">
    <property type="entry name" value="Peptidase_M20A"/>
</dbReference>
<dbReference type="InterPro" id="IPR002933">
    <property type="entry name" value="Peptidase_M20"/>
</dbReference>
<accession>A0A5N5WV59</accession>
<evidence type="ECO:0000256" key="3">
    <source>
        <dbReference type="ARBA" id="ARBA00022801"/>
    </source>
</evidence>
<evidence type="ECO:0000313" key="5">
    <source>
        <dbReference type="EMBL" id="KAB8072371.1"/>
    </source>
</evidence>
<sequence length="399" mass="42636">MCSLKPPYSGPFDVTVDDSATLTQILTRIDSSNVTLSATPGAGETQIADYLAAWLDHRGIENHRIETVAGRPSIVGVIRGSGGGKSLMLNGHIDTVSLNSYEHEPLSGHIIEKDGRPVIFGRGALDMKSGLAAEMAAIASIKSRNVPLRGDVIFAAVSDEEDASQGTQDLIAAGWRADGAVIPEPTNRVLITAHKGFIWVEVDILGTAAHGSDPASGVDSILQAGWFLAALEVYQRRLPVDEIIGPASLHCGLINGGEEPSSYPAKCTVTVEFRTIPVQTDESILHDMKSLLATIAKDKPGFRYAEPRVTLSRPSQKLPVEHPLVQQTAAIATDIYGYHPSIESMAIWCDAALLGAVGIPTIVIGQAGQGLHAKEEWVDVGSIKETEQIFVRLIADWCQ</sequence>
<proteinExistence type="inferred from homology"/>
<keyword evidence="2" id="KW-0479">Metal-binding</keyword>
<evidence type="ECO:0000313" key="6">
    <source>
        <dbReference type="Proteomes" id="UP000326565"/>
    </source>
</evidence>
<dbReference type="InterPro" id="IPR036264">
    <property type="entry name" value="Bact_exopeptidase_dim_dom"/>
</dbReference>
<dbReference type="Pfam" id="PF01546">
    <property type="entry name" value="Peptidase_M20"/>
    <property type="match status" value="1"/>
</dbReference>
<organism evidence="5 6">
    <name type="scientific">Aspergillus leporis</name>
    <dbReference type="NCBI Taxonomy" id="41062"/>
    <lineage>
        <taxon>Eukaryota</taxon>
        <taxon>Fungi</taxon>
        <taxon>Dikarya</taxon>
        <taxon>Ascomycota</taxon>
        <taxon>Pezizomycotina</taxon>
        <taxon>Eurotiomycetes</taxon>
        <taxon>Eurotiomycetidae</taxon>
        <taxon>Eurotiales</taxon>
        <taxon>Aspergillaceae</taxon>
        <taxon>Aspergillus</taxon>
        <taxon>Aspergillus subgen. Circumdati</taxon>
    </lineage>
</organism>
<feature type="domain" description="Peptidase M20 dimerisation" evidence="4">
    <location>
        <begin position="192"/>
        <end position="298"/>
    </location>
</feature>
<dbReference type="AlphaFoldDB" id="A0A5N5WV59"/>
<dbReference type="Gene3D" id="3.40.630.10">
    <property type="entry name" value="Zn peptidases"/>
    <property type="match status" value="1"/>
</dbReference>
<dbReference type="GO" id="GO:0016787">
    <property type="term" value="F:hydrolase activity"/>
    <property type="evidence" value="ECO:0007669"/>
    <property type="project" value="UniProtKB-KW"/>
</dbReference>
<keyword evidence="6" id="KW-1185">Reference proteome</keyword>
<evidence type="ECO:0000256" key="1">
    <source>
        <dbReference type="ARBA" id="ARBA00006247"/>
    </source>
</evidence>
<dbReference type="OrthoDB" id="10059875at2759"/>
<name>A0A5N5WV59_9EURO</name>